<evidence type="ECO:0000256" key="5">
    <source>
        <dbReference type="ARBA" id="ARBA00022833"/>
    </source>
</evidence>
<keyword evidence="2" id="KW-0479">Metal-binding</keyword>
<evidence type="ECO:0000313" key="9">
    <source>
        <dbReference type="Proteomes" id="UP000749559"/>
    </source>
</evidence>
<dbReference type="GO" id="GO:0000981">
    <property type="term" value="F:DNA-binding transcription factor activity, RNA polymerase II-specific"/>
    <property type="evidence" value="ECO:0007669"/>
    <property type="project" value="TreeGrafter"/>
</dbReference>
<evidence type="ECO:0000256" key="7">
    <source>
        <dbReference type="SAM" id="MobiDB-lite"/>
    </source>
</evidence>
<reference evidence="8" key="1">
    <citation type="submission" date="2022-03" db="EMBL/GenBank/DDBJ databases">
        <authorList>
            <person name="Martin C."/>
        </authorList>
    </citation>
    <scope>NUCLEOTIDE SEQUENCE</scope>
</reference>
<dbReference type="SUPFAM" id="SSF57667">
    <property type="entry name" value="beta-beta-alpha zinc fingers"/>
    <property type="match status" value="2"/>
</dbReference>
<organism evidence="8 9">
    <name type="scientific">Owenia fusiformis</name>
    <name type="common">Polychaete worm</name>
    <dbReference type="NCBI Taxonomy" id="6347"/>
    <lineage>
        <taxon>Eukaryota</taxon>
        <taxon>Metazoa</taxon>
        <taxon>Spiralia</taxon>
        <taxon>Lophotrochozoa</taxon>
        <taxon>Annelida</taxon>
        <taxon>Polychaeta</taxon>
        <taxon>Sedentaria</taxon>
        <taxon>Canalipalpata</taxon>
        <taxon>Sabellida</taxon>
        <taxon>Oweniida</taxon>
        <taxon>Oweniidae</taxon>
        <taxon>Owenia</taxon>
    </lineage>
</organism>
<proteinExistence type="predicted"/>
<feature type="non-terminal residue" evidence="8">
    <location>
        <position position="425"/>
    </location>
</feature>
<gene>
    <name evidence="8" type="ORF">OFUS_LOCUS6108</name>
</gene>
<dbReference type="Proteomes" id="UP000749559">
    <property type="component" value="Unassembled WGS sequence"/>
</dbReference>
<dbReference type="PANTHER" id="PTHR24388:SF54">
    <property type="entry name" value="PROTEIN ESCARGOT"/>
    <property type="match status" value="1"/>
</dbReference>
<dbReference type="InterPro" id="IPR036236">
    <property type="entry name" value="Znf_C2H2_sf"/>
</dbReference>
<dbReference type="GO" id="GO:0008270">
    <property type="term" value="F:zinc ion binding"/>
    <property type="evidence" value="ECO:0007669"/>
    <property type="project" value="UniProtKB-KW"/>
</dbReference>
<dbReference type="Gene3D" id="3.30.160.60">
    <property type="entry name" value="Classic Zinc Finger"/>
    <property type="match status" value="3"/>
</dbReference>
<dbReference type="PANTHER" id="PTHR24388">
    <property type="entry name" value="ZINC FINGER PROTEIN"/>
    <property type="match status" value="1"/>
</dbReference>
<feature type="compositionally biased region" description="Polar residues" evidence="7">
    <location>
        <begin position="68"/>
        <end position="79"/>
    </location>
</feature>
<dbReference type="Pfam" id="PF00096">
    <property type="entry name" value="zf-C2H2"/>
    <property type="match status" value="3"/>
</dbReference>
<dbReference type="EMBL" id="CAIIXF020000003">
    <property type="protein sequence ID" value="CAH1779283.1"/>
    <property type="molecule type" value="Genomic_DNA"/>
</dbReference>
<dbReference type="GO" id="GO:0000978">
    <property type="term" value="F:RNA polymerase II cis-regulatory region sequence-specific DNA binding"/>
    <property type="evidence" value="ECO:0007669"/>
    <property type="project" value="TreeGrafter"/>
</dbReference>
<sequence length="425" mass="47886">SKYLLHASVQNQRSCSLVCSVLKLSSKNMPRSFLQTIRDYKEGSHHCEGSGHYVMTTRSGLSIRKTPIPQSNLPTSTKVTPPGDSYKVKRVMKDKPLSLLPIVTRHKLNEKRHLLLEAGERLDMKWTEDPNFYRARQRQPTSYLDYGSDSDDSTLTTDSGISSETGSFQNVTYPHSMISQGGSKGYTHPYSPLIDVVSVDEGDNMMTQTLNPASPSSSRRKQILGDRTRPSNHAQVQDYCSPIAGGSRALTGCCQTGLCGRPGCIKPTRGGGPEMFTASENLEFLKLQVQAHMYVTDTNGRRIHKCLVCDKVFSIFLAYSMHVRTHFKTKNRCPVCGKIFTRSWLLKGHMRVHTGERPFKCPYPNCPKAFADKSNLRSHQMIHTTKQKIHMCTGCNRAFAQKRYLHKHMLEVCKQQLPPDTQNDN</sequence>
<keyword evidence="5" id="KW-0862">Zinc</keyword>
<comment type="caution">
    <text evidence="8">The sequence shown here is derived from an EMBL/GenBank/DDBJ whole genome shotgun (WGS) entry which is preliminary data.</text>
</comment>
<name>A0A8J1XSW6_OWEFU</name>
<evidence type="ECO:0000256" key="3">
    <source>
        <dbReference type="ARBA" id="ARBA00022737"/>
    </source>
</evidence>
<dbReference type="InterPro" id="IPR013087">
    <property type="entry name" value="Znf_C2H2_type"/>
</dbReference>
<keyword evidence="4" id="KW-0863">Zinc-finger</keyword>
<feature type="region of interest" description="Disordered" evidence="7">
    <location>
        <begin position="208"/>
        <end position="229"/>
    </location>
</feature>
<feature type="compositionally biased region" description="Polar residues" evidence="7">
    <location>
        <begin position="164"/>
        <end position="173"/>
    </location>
</feature>
<dbReference type="AlphaFoldDB" id="A0A8J1XSW6"/>
<feature type="region of interest" description="Disordered" evidence="7">
    <location>
        <begin position="64"/>
        <end position="85"/>
    </location>
</feature>
<dbReference type="FunFam" id="3.30.160.60:FF:001500">
    <property type="entry name" value="Zinc finger protein 292"/>
    <property type="match status" value="1"/>
</dbReference>
<comment type="subcellular location">
    <subcellularLocation>
        <location evidence="1">Nucleus</location>
    </subcellularLocation>
</comment>
<dbReference type="PROSITE" id="PS00028">
    <property type="entry name" value="ZINC_FINGER_C2H2_1"/>
    <property type="match status" value="3"/>
</dbReference>
<evidence type="ECO:0000313" key="8">
    <source>
        <dbReference type="EMBL" id="CAH1779283.1"/>
    </source>
</evidence>
<protein>
    <submittedName>
        <fullName evidence="8">Uncharacterized protein</fullName>
    </submittedName>
</protein>
<dbReference type="OrthoDB" id="331948at2759"/>
<evidence type="ECO:0000256" key="6">
    <source>
        <dbReference type="ARBA" id="ARBA00023242"/>
    </source>
</evidence>
<accession>A0A8J1XSW6</accession>
<keyword evidence="6" id="KW-0539">Nucleus</keyword>
<dbReference type="PROSITE" id="PS50157">
    <property type="entry name" value="ZINC_FINGER_C2H2_2"/>
    <property type="match status" value="4"/>
</dbReference>
<feature type="compositionally biased region" description="Low complexity" evidence="7">
    <location>
        <begin position="141"/>
        <end position="163"/>
    </location>
</feature>
<evidence type="ECO:0000256" key="4">
    <source>
        <dbReference type="ARBA" id="ARBA00022771"/>
    </source>
</evidence>
<dbReference type="FunFam" id="3.30.160.60:FF:000744">
    <property type="entry name" value="zinc finger E-box-binding homeobox 1"/>
    <property type="match status" value="1"/>
</dbReference>
<feature type="region of interest" description="Disordered" evidence="7">
    <location>
        <begin position="140"/>
        <end position="173"/>
    </location>
</feature>
<dbReference type="InterPro" id="IPR050527">
    <property type="entry name" value="Snail/Krueppel_Znf"/>
</dbReference>
<dbReference type="GO" id="GO:0005634">
    <property type="term" value="C:nucleus"/>
    <property type="evidence" value="ECO:0007669"/>
    <property type="project" value="UniProtKB-SubCell"/>
</dbReference>
<keyword evidence="9" id="KW-1185">Reference proteome</keyword>
<keyword evidence="3" id="KW-0677">Repeat</keyword>
<evidence type="ECO:0000256" key="1">
    <source>
        <dbReference type="ARBA" id="ARBA00004123"/>
    </source>
</evidence>
<evidence type="ECO:0000256" key="2">
    <source>
        <dbReference type="ARBA" id="ARBA00022723"/>
    </source>
</evidence>
<dbReference type="SMART" id="SM00355">
    <property type="entry name" value="ZnF_C2H2"/>
    <property type="match status" value="4"/>
</dbReference>
<feature type="compositionally biased region" description="Polar residues" evidence="7">
    <location>
        <begin position="208"/>
        <end position="217"/>
    </location>
</feature>